<reference evidence="2 4" key="1">
    <citation type="journal article" date="2019" name="G3 (Bethesda)">
        <title>Sequencing of a Wild Apple (Malus baccata) Genome Unravels the Differences Between Cultivated and Wild Apple Species Regarding Disease Resistance and Cold Tolerance.</title>
        <authorList>
            <person name="Chen X."/>
        </authorList>
    </citation>
    <scope>NUCLEOTIDE SEQUENCE [LARGE SCALE GENOMIC DNA]</scope>
    <source>
        <strain evidence="4">cv. Shandingzi</strain>
        <tissue evidence="2">Leaves</tissue>
    </source>
</reference>
<evidence type="ECO:0000313" key="3">
    <source>
        <dbReference type="EMBL" id="TQD93801.1"/>
    </source>
</evidence>
<gene>
    <name evidence="2" type="ORF">C1H46_020571</name>
    <name evidence="3" type="ORF">C1H46_020573</name>
</gene>
<dbReference type="Proteomes" id="UP000315295">
    <property type="component" value="Unassembled WGS sequence"/>
</dbReference>
<dbReference type="EMBL" id="VIEB01000357">
    <property type="protein sequence ID" value="TQD93799.1"/>
    <property type="molecule type" value="Genomic_DNA"/>
</dbReference>
<organism evidence="2 4">
    <name type="scientific">Malus baccata</name>
    <name type="common">Siberian crab apple</name>
    <name type="synonym">Pyrus baccata</name>
    <dbReference type="NCBI Taxonomy" id="106549"/>
    <lineage>
        <taxon>Eukaryota</taxon>
        <taxon>Viridiplantae</taxon>
        <taxon>Streptophyta</taxon>
        <taxon>Embryophyta</taxon>
        <taxon>Tracheophyta</taxon>
        <taxon>Spermatophyta</taxon>
        <taxon>Magnoliopsida</taxon>
        <taxon>eudicotyledons</taxon>
        <taxon>Gunneridae</taxon>
        <taxon>Pentapetalae</taxon>
        <taxon>rosids</taxon>
        <taxon>fabids</taxon>
        <taxon>Rosales</taxon>
        <taxon>Rosaceae</taxon>
        <taxon>Amygdaloideae</taxon>
        <taxon>Maleae</taxon>
        <taxon>Malus</taxon>
    </lineage>
</organism>
<protein>
    <submittedName>
        <fullName evidence="2">Uncharacterized protein</fullName>
    </submittedName>
</protein>
<feature type="compositionally biased region" description="Basic and acidic residues" evidence="1">
    <location>
        <begin position="121"/>
        <end position="135"/>
    </location>
</feature>
<keyword evidence="4" id="KW-1185">Reference proteome</keyword>
<evidence type="ECO:0000313" key="2">
    <source>
        <dbReference type="EMBL" id="TQD93799.1"/>
    </source>
</evidence>
<name>A0A540M5K7_MALBA</name>
<evidence type="ECO:0000256" key="1">
    <source>
        <dbReference type="SAM" id="MobiDB-lite"/>
    </source>
</evidence>
<accession>A0A540M5K7</accession>
<dbReference type="EMBL" id="VIEB01000357">
    <property type="protein sequence ID" value="TQD93801.1"/>
    <property type="molecule type" value="Genomic_DNA"/>
</dbReference>
<sequence>MAAFSAFMSGGACKFQSLPDLRAVQGSKQALAKSQENLNRNISNLKLWTDAYVHTPEDVKLAIQLRDDNQWTASFTTAKSNPNAGMMKVISDKARPPLGLQFKRITEIVEVKKKPTAIGQHQEEGEQGGYDKAEALNDAPKGKKGKKGKGERATRSKENRHERSETTQQKGKSSWGRHWGICRIRIKL</sequence>
<evidence type="ECO:0000313" key="4">
    <source>
        <dbReference type="Proteomes" id="UP000315295"/>
    </source>
</evidence>
<proteinExistence type="predicted"/>
<comment type="caution">
    <text evidence="2">The sequence shown here is derived from an EMBL/GenBank/DDBJ whole genome shotgun (WGS) entry which is preliminary data.</text>
</comment>
<dbReference type="AlphaFoldDB" id="A0A540M5K7"/>
<feature type="compositionally biased region" description="Basic and acidic residues" evidence="1">
    <location>
        <begin position="148"/>
        <end position="165"/>
    </location>
</feature>
<feature type="region of interest" description="Disordered" evidence="1">
    <location>
        <begin position="116"/>
        <end position="176"/>
    </location>
</feature>